<name>A0A194X5R9_MOLSC</name>
<feature type="compositionally biased region" description="Polar residues" evidence="1">
    <location>
        <begin position="1"/>
        <end position="11"/>
    </location>
</feature>
<protein>
    <submittedName>
        <fullName evidence="2">Uncharacterized protein</fullName>
    </submittedName>
</protein>
<dbReference type="EMBL" id="KQ947418">
    <property type="protein sequence ID" value="KUJ15142.1"/>
    <property type="molecule type" value="Genomic_DNA"/>
</dbReference>
<feature type="region of interest" description="Disordered" evidence="1">
    <location>
        <begin position="208"/>
        <end position="240"/>
    </location>
</feature>
<dbReference type="KEGG" id="psco:LY89DRAFT_783348"/>
<gene>
    <name evidence="2" type="ORF">LY89DRAFT_783348</name>
</gene>
<sequence length="260" mass="29444">MRTKRASSTPTPVIDDDDDYDVPDILQRSSMMGTGSSSTGHASVDTGPAPSTRKTTKKVFEPSKEVLMIEMRLTTDEMENAVYLKEMFDVIKKRMKFENSKDSPEVIAADWHSVASHLFHSAHRTTKDQKYDRKTKRNWYLCEDEKTMRKHPNIKKKSCFFYVAKYVPTSQPRIQLFQGGTEVEGPVMKKDWDMSDRKARSDFVFSEGGTKKRGKAKAGQLPETLLQEEDGGTSRSVEGEGCTPLEQLRSCSAKLPEIIC</sequence>
<evidence type="ECO:0000313" key="2">
    <source>
        <dbReference type="EMBL" id="KUJ15142.1"/>
    </source>
</evidence>
<keyword evidence="3" id="KW-1185">Reference proteome</keyword>
<evidence type="ECO:0000256" key="1">
    <source>
        <dbReference type="SAM" id="MobiDB-lite"/>
    </source>
</evidence>
<dbReference type="GeneID" id="28832393"/>
<feature type="compositionally biased region" description="Low complexity" evidence="1">
    <location>
        <begin position="23"/>
        <end position="40"/>
    </location>
</feature>
<dbReference type="InParanoid" id="A0A194X5R9"/>
<accession>A0A194X5R9</accession>
<dbReference type="Proteomes" id="UP000070700">
    <property type="component" value="Unassembled WGS sequence"/>
</dbReference>
<feature type="region of interest" description="Disordered" evidence="1">
    <location>
        <begin position="1"/>
        <end position="57"/>
    </location>
</feature>
<reference evidence="2 3" key="1">
    <citation type="submission" date="2015-10" db="EMBL/GenBank/DDBJ databases">
        <title>Full genome of DAOMC 229536 Phialocephala scopiformis, a fungal endophyte of spruce producing the potent anti-insectan compound rugulosin.</title>
        <authorList>
            <consortium name="DOE Joint Genome Institute"/>
            <person name="Walker A.K."/>
            <person name="Frasz S.L."/>
            <person name="Seifert K.A."/>
            <person name="Miller J.D."/>
            <person name="Mondo S.J."/>
            <person name="Labutti K."/>
            <person name="Lipzen A."/>
            <person name="Dockter R."/>
            <person name="Kennedy M."/>
            <person name="Grigoriev I.V."/>
            <person name="Spatafora J.W."/>
        </authorList>
    </citation>
    <scope>NUCLEOTIDE SEQUENCE [LARGE SCALE GENOMIC DNA]</scope>
    <source>
        <strain evidence="2 3">CBS 120377</strain>
    </source>
</reference>
<dbReference type="OrthoDB" id="10514222at2759"/>
<proteinExistence type="predicted"/>
<dbReference type="AlphaFoldDB" id="A0A194X5R9"/>
<dbReference type="RefSeq" id="XP_018069497.1">
    <property type="nucleotide sequence ID" value="XM_018222667.1"/>
</dbReference>
<evidence type="ECO:0000313" key="3">
    <source>
        <dbReference type="Proteomes" id="UP000070700"/>
    </source>
</evidence>
<organism evidence="2 3">
    <name type="scientific">Mollisia scopiformis</name>
    <name type="common">Conifer needle endophyte fungus</name>
    <name type="synonym">Phialocephala scopiformis</name>
    <dbReference type="NCBI Taxonomy" id="149040"/>
    <lineage>
        <taxon>Eukaryota</taxon>
        <taxon>Fungi</taxon>
        <taxon>Dikarya</taxon>
        <taxon>Ascomycota</taxon>
        <taxon>Pezizomycotina</taxon>
        <taxon>Leotiomycetes</taxon>
        <taxon>Helotiales</taxon>
        <taxon>Mollisiaceae</taxon>
        <taxon>Mollisia</taxon>
    </lineage>
</organism>